<dbReference type="Pfam" id="PF00091">
    <property type="entry name" value="Tubulin"/>
    <property type="match status" value="1"/>
</dbReference>
<dbReference type="SUPFAM" id="SSF52490">
    <property type="entry name" value="Tubulin nucleotide-binding domain-like"/>
    <property type="match status" value="1"/>
</dbReference>
<dbReference type="SMART" id="SM00864">
    <property type="entry name" value="Tubulin"/>
    <property type="match status" value="1"/>
</dbReference>
<dbReference type="Gene3D" id="3.40.50.1440">
    <property type="entry name" value="Tubulin/FtsZ, GTPase domain"/>
    <property type="match status" value="1"/>
</dbReference>
<evidence type="ECO:0000313" key="7">
    <source>
        <dbReference type="EMBL" id="ETO01115.1"/>
    </source>
</evidence>
<keyword evidence="2 5" id="KW-0493">Microtubule</keyword>
<keyword evidence="8" id="KW-1185">Reference proteome</keyword>
<accession>X6LK63</accession>
<evidence type="ECO:0000256" key="3">
    <source>
        <dbReference type="ARBA" id="ARBA00022741"/>
    </source>
</evidence>
<protein>
    <submittedName>
        <fullName evidence="7">Alpha-tubulin II</fullName>
    </submittedName>
</protein>
<evidence type="ECO:0000256" key="1">
    <source>
        <dbReference type="ARBA" id="ARBA00009636"/>
    </source>
</evidence>
<dbReference type="InterPro" id="IPR003008">
    <property type="entry name" value="Tubulin_FtsZ_GTPase"/>
</dbReference>
<dbReference type="GO" id="GO:0005874">
    <property type="term" value="C:microtubule"/>
    <property type="evidence" value="ECO:0007669"/>
    <property type="project" value="UniProtKB-KW"/>
</dbReference>
<dbReference type="Proteomes" id="UP000023152">
    <property type="component" value="Unassembled WGS sequence"/>
</dbReference>
<keyword evidence="4 5" id="KW-0342">GTP-binding</keyword>
<dbReference type="PROSITE" id="PS00227">
    <property type="entry name" value="TUBULIN"/>
    <property type="match status" value="1"/>
</dbReference>
<feature type="domain" description="Tubulin/FtsZ GTPase" evidence="6">
    <location>
        <begin position="3"/>
        <end position="167"/>
    </location>
</feature>
<dbReference type="EMBL" id="ASPP01039177">
    <property type="protein sequence ID" value="ETO01115.1"/>
    <property type="molecule type" value="Genomic_DNA"/>
</dbReference>
<comment type="similarity">
    <text evidence="1 5">Belongs to the tubulin family.</text>
</comment>
<gene>
    <name evidence="7" type="ORF">RFI_36325</name>
</gene>
<dbReference type="GO" id="GO:0007017">
    <property type="term" value="P:microtubule-based process"/>
    <property type="evidence" value="ECO:0007669"/>
    <property type="project" value="InterPro"/>
</dbReference>
<evidence type="ECO:0000259" key="6">
    <source>
        <dbReference type="SMART" id="SM00864"/>
    </source>
</evidence>
<dbReference type="PANTHER" id="PTHR11588">
    <property type="entry name" value="TUBULIN"/>
    <property type="match status" value="1"/>
</dbReference>
<keyword evidence="3 5" id="KW-0547">Nucleotide-binding</keyword>
<dbReference type="PRINTS" id="PR01161">
    <property type="entry name" value="TUBULIN"/>
</dbReference>
<feature type="non-terminal residue" evidence="7">
    <location>
        <position position="180"/>
    </location>
</feature>
<reference evidence="7 8" key="1">
    <citation type="journal article" date="2013" name="Curr. Biol.">
        <title>The Genome of the Foraminiferan Reticulomyxa filosa.</title>
        <authorList>
            <person name="Glockner G."/>
            <person name="Hulsmann N."/>
            <person name="Schleicher M."/>
            <person name="Noegel A.A."/>
            <person name="Eichinger L."/>
            <person name="Gallinger C."/>
            <person name="Pawlowski J."/>
            <person name="Sierra R."/>
            <person name="Euteneuer U."/>
            <person name="Pillet L."/>
            <person name="Moustafa A."/>
            <person name="Platzer M."/>
            <person name="Groth M."/>
            <person name="Szafranski K."/>
            <person name="Schliwa M."/>
        </authorList>
    </citation>
    <scope>NUCLEOTIDE SEQUENCE [LARGE SCALE GENOMIC DNA]</scope>
</reference>
<name>X6LK63_RETFI</name>
<dbReference type="InterPro" id="IPR004057">
    <property type="entry name" value="Epsilon_tubulin"/>
</dbReference>
<dbReference type="InterPro" id="IPR017975">
    <property type="entry name" value="Tubulin_CS"/>
</dbReference>
<proteinExistence type="inferred from homology"/>
<evidence type="ECO:0000313" key="8">
    <source>
        <dbReference type="Proteomes" id="UP000023152"/>
    </source>
</evidence>
<evidence type="ECO:0000256" key="2">
    <source>
        <dbReference type="ARBA" id="ARBA00022701"/>
    </source>
</evidence>
<dbReference type="AlphaFoldDB" id="X6LK63"/>
<sequence>MYISTVYNFCKVDLEPSVIDDVKSGPLGSLFNSNLLVSGNEEACTFARGHYTIGKQIIDQVNDKLRKLVDNCDNVMGFIMTSSISGGTGSGVGVLILEQLCVDYKKRAKVGLHWLLDQIDIALAFDNESLYNICQRNLHIAKPDMSNVNRLIAKVISSMTASIRFSGELNADLDELRVNL</sequence>
<dbReference type="InterPro" id="IPR000217">
    <property type="entry name" value="Tubulin"/>
</dbReference>
<dbReference type="GO" id="GO:0005525">
    <property type="term" value="F:GTP binding"/>
    <property type="evidence" value="ECO:0007669"/>
    <property type="project" value="UniProtKB-UniRule"/>
</dbReference>
<dbReference type="InterPro" id="IPR036525">
    <property type="entry name" value="Tubulin/FtsZ_GTPase_sf"/>
</dbReference>
<evidence type="ECO:0000256" key="5">
    <source>
        <dbReference type="RuleBase" id="RU000352"/>
    </source>
</evidence>
<comment type="caution">
    <text evidence="7">The sequence shown here is derived from an EMBL/GenBank/DDBJ whole genome shotgun (WGS) entry which is preliminary data.</text>
</comment>
<organism evidence="7 8">
    <name type="scientific">Reticulomyxa filosa</name>
    <dbReference type="NCBI Taxonomy" id="46433"/>
    <lineage>
        <taxon>Eukaryota</taxon>
        <taxon>Sar</taxon>
        <taxon>Rhizaria</taxon>
        <taxon>Retaria</taxon>
        <taxon>Foraminifera</taxon>
        <taxon>Monothalamids</taxon>
        <taxon>Reticulomyxidae</taxon>
        <taxon>Reticulomyxa</taxon>
    </lineage>
</organism>
<evidence type="ECO:0000256" key="4">
    <source>
        <dbReference type="ARBA" id="ARBA00023134"/>
    </source>
</evidence>
<dbReference type="PRINTS" id="PR01519">
    <property type="entry name" value="EPSLNTUBULIN"/>
</dbReference>